<sequence>MNHGFCIFISLESVILHSDMNIYSTQTIGNLGWMDGASIGWDKRIIVTCVYL</sequence>
<name>A0A0A9G980_ARUDO</name>
<dbReference type="EMBL" id="GBRH01176286">
    <property type="protein sequence ID" value="JAE21610.1"/>
    <property type="molecule type" value="Transcribed_RNA"/>
</dbReference>
<evidence type="ECO:0000313" key="1">
    <source>
        <dbReference type="EMBL" id="JAE21610.1"/>
    </source>
</evidence>
<proteinExistence type="predicted"/>
<organism evidence="1">
    <name type="scientific">Arundo donax</name>
    <name type="common">Giant reed</name>
    <name type="synonym">Donax arundinaceus</name>
    <dbReference type="NCBI Taxonomy" id="35708"/>
    <lineage>
        <taxon>Eukaryota</taxon>
        <taxon>Viridiplantae</taxon>
        <taxon>Streptophyta</taxon>
        <taxon>Embryophyta</taxon>
        <taxon>Tracheophyta</taxon>
        <taxon>Spermatophyta</taxon>
        <taxon>Magnoliopsida</taxon>
        <taxon>Liliopsida</taxon>
        <taxon>Poales</taxon>
        <taxon>Poaceae</taxon>
        <taxon>PACMAD clade</taxon>
        <taxon>Arundinoideae</taxon>
        <taxon>Arundineae</taxon>
        <taxon>Arundo</taxon>
    </lineage>
</organism>
<dbReference type="AlphaFoldDB" id="A0A0A9G980"/>
<reference evidence="1" key="2">
    <citation type="journal article" date="2015" name="Data Brief">
        <title>Shoot transcriptome of the giant reed, Arundo donax.</title>
        <authorList>
            <person name="Barrero R.A."/>
            <person name="Guerrero F.D."/>
            <person name="Moolhuijzen P."/>
            <person name="Goolsby J.A."/>
            <person name="Tidwell J."/>
            <person name="Bellgard S.E."/>
            <person name="Bellgard M.I."/>
        </authorList>
    </citation>
    <scope>NUCLEOTIDE SEQUENCE</scope>
    <source>
        <tissue evidence="1">Shoot tissue taken approximately 20 cm above the soil surface</tissue>
    </source>
</reference>
<reference evidence="1" key="1">
    <citation type="submission" date="2014-09" db="EMBL/GenBank/DDBJ databases">
        <authorList>
            <person name="Magalhaes I.L.F."/>
            <person name="Oliveira U."/>
            <person name="Santos F.R."/>
            <person name="Vidigal T.H.D.A."/>
            <person name="Brescovit A.D."/>
            <person name="Santos A.J."/>
        </authorList>
    </citation>
    <scope>NUCLEOTIDE SEQUENCE</scope>
    <source>
        <tissue evidence="1">Shoot tissue taken approximately 20 cm above the soil surface</tissue>
    </source>
</reference>
<accession>A0A0A9G980</accession>
<protein>
    <submittedName>
        <fullName evidence="1">Uncharacterized protein</fullName>
    </submittedName>
</protein>